<dbReference type="Pfam" id="PF05725">
    <property type="entry name" value="FNIP"/>
    <property type="match status" value="1"/>
</dbReference>
<dbReference type="Proteomes" id="UP000695562">
    <property type="component" value="Unassembled WGS sequence"/>
</dbReference>
<dbReference type="InterPro" id="IPR051251">
    <property type="entry name" value="STK_FNIP-Repeat"/>
</dbReference>
<gene>
    <name evidence="2" type="ORF">CYY_010207</name>
</gene>
<dbReference type="EMBL" id="AJWJ01000974">
    <property type="protein sequence ID" value="KAF2068465.1"/>
    <property type="molecule type" value="Genomic_DNA"/>
</dbReference>
<keyword evidence="1" id="KW-0677">Repeat</keyword>
<dbReference type="InterPro" id="IPR008615">
    <property type="entry name" value="FNIP"/>
</dbReference>
<proteinExistence type="predicted"/>
<protein>
    <recommendedName>
        <fullName evidence="4">FNIP repeat-containing protein</fullName>
    </recommendedName>
</protein>
<evidence type="ECO:0000256" key="1">
    <source>
        <dbReference type="ARBA" id="ARBA00022737"/>
    </source>
</evidence>
<evidence type="ECO:0008006" key="4">
    <source>
        <dbReference type="Google" id="ProtNLM"/>
    </source>
</evidence>
<sequence length="448" mass="53243">MKSITTFIDDKIKRILLLHNHDLYHDINQTLNDLFSLKRYVIRNNENNNNNSTWSMDDEYRHHLYSSDEYLNNRNEFIFKDTLTFDFRDILTVINEIQTLATKTIKIINNDDKDFYKQQQQQQQLFNLVLILNVNYNNQFDNCLISMIEELKDLIHSIKFQIYHELTIETLIYNTKQSINSLVIDSINNKCLKNLLKRIENIIFATTTTTTTIKEDKCQIHDYKDKIDFDKYNFQLSNIPIPNPIRGIIPKGVIGVHYQRIENNFPIRRIPESVIYIKFDEFNKPLSEIKFPSNLKFLSLGRFSQFIYRNIDIPPSVTHLEIVQHGNTIDNHMDHYAYHWLFCKGTLPRNVTHLKIIDPPMTQTISTPILIPSSVKYLDFNNNNNIGYYNFQIIDQSEYYKESITKDSFNNLNTLKYVKFPRLELMPDGKTRIPFPEYKIRSEIRPTI</sequence>
<accession>A0A8J4PKI9</accession>
<name>A0A8J4PKI9_9MYCE</name>
<dbReference type="PANTHER" id="PTHR32134">
    <property type="entry name" value="FNIP REPEAT-CONTAINING PROTEIN"/>
    <property type="match status" value="1"/>
</dbReference>
<dbReference type="AlphaFoldDB" id="A0A8J4PKI9"/>
<comment type="caution">
    <text evidence="2">The sequence shown here is derived from an EMBL/GenBank/DDBJ whole genome shotgun (WGS) entry which is preliminary data.</text>
</comment>
<reference evidence="2" key="1">
    <citation type="submission" date="2020-01" db="EMBL/GenBank/DDBJ databases">
        <title>Development of genomics and gene disruption for Polysphondylium violaceum indicates a role for the polyketide synthase stlB in stalk morphogenesis.</title>
        <authorList>
            <person name="Narita B."/>
            <person name="Kawabe Y."/>
            <person name="Kin K."/>
            <person name="Saito T."/>
            <person name="Gibbs R."/>
            <person name="Kuspa A."/>
            <person name="Muzny D."/>
            <person name="Queller D."/>
            <person name="Richards S."/>
            <person name="Strassman J."/>
            <person name="Sucgang R."/>
            <person name="Worley K."/>
            <person name="Schaap P."/>
        </authorList>
    </citation>
    <scope>NUCLEOTIDE SEQUENCE</scope>
    <source>
        <strain evidence="2">QSvi11</strain>
    </source>
</reference>
<evidence type="ECO:0000313" key="2">
    <source>
        <dbReference type="EMBL" id="KAF2068465.1"/>
    </source>
</evidence>
<evidence type="ECO:0000313" key="3">
    <source>
        <dbReference type="Proteomes" id="UP000695562"/>
    </source>
</evidence>
<organism evidence="2 3">
    <name type="scientific">Polysphondylium violaceum</name>
    <dbReference type="NCBI Taxonomy" id="133409"/>
    <lineage>
        <taxon>Eukaryota</taxon>
        <taxon>Amoebozoa</taxon>
        <taxon>Evosea</taxon>
        <taxon>Eumycetozoa</taxon>
        <taxon>Dictyostelia</taxon>
        <taxon>Dictyosteliales</taxon>
        <taxon>Dictyosteliaceae</taxon>
        <taxon>Polysphondylium</taxon>
    </lineage>
</organism>
<keyword evidence="3" id="KW-1185">Reference proteome</keyword>
<dbReference type="PANTHER" id="PTHR32134:SF92">
    <property type="entry name" value="FNIP REPEAT-CONTAINING PROTEIN"/>
    <property type="match status" value="1"/>
</dbReference>
<feature type="non-terminal residue" evidence="2">
    <location>
        <position position="1"/>
    </location>
</feature>